<dbReference type="EMBL" id="OW152834">
    <property type="protein sequence ID" value="CAH2055878.1"/>
    <property type="molecule type" value="Genomic_DNA"/>
</dbReference>
<reference evidence="1" key="1">
    <citation type="submission" date="2022-03" db="EMBL/GenBank/DDBJ databases">
        <authorList>
            <person name="Martin H S."/>
        </authorList>
    </citation>
    <scope>NUCLEOTIDE SEQUENCE</scope>
</reference>
<keyword evidence="2" id="KW-1185">Reference proteome</keyword>
<name>A0ABN8IG79_9NEOP</name>
<evidence type="ECO:0000313" key="1">
    <source>
        <dbReference type="EMBL" id="CAH2055878.1"/>
    </source>
</evidence>
<accession>A0ABN8IG79</accession>
<gene>
    <name evidence="1" type="ORF">IPOD504_LOCUS9175</name>
</gene>
<proteinExistence type="predicted"/>
<dbReference type="Proteomes" id="UP000837857">
    <property type="component" value="Chromosome 22"/>
</dbReference>
<organism evidence="1 2">
    <name type="scientific">Iphiclides podalirius</name>
    <name type="common">scarce swallowtail</name>
    <dbReference type="NCBI Taxonomy" id="110791"/>
    <lineage>
        <taxon>Eukaryota</taxon>
        <taxon>Metazoa</taxon>
        <taxon>Ecdysozoa</taxon>
        <taxon>Arthropoda</taxon>
        <taxon>Hexapoda</taxon>
        <taxon>Insecta</taxon>
        <taxon>Pterygota</taxon>
        <taxon>Neoptera</taxon>
        <taxon>Endopterygota</taxon>
        <taxon>Lepidoptera</taxon>
        <taxon>Glossata</taxon>
        <taxon>Ditrysia</taxon>
        <taxon>Papilionoidea</taxon>
        <taxon>Papilionidae</taxon>
        <taxon>Papilioninae</taxon>
        <taxon>Iphiclides</taxon>
    </lineage>
</organism>
<feature type="non-terminal residue" evidence="1">
    <location>
        <position position="129"/>
    </location>
</feature>
<protein>
    <recommendedName>
        <fullName evidence="3">Metallothionein</fullName>
    </recommendedName>
</protein>
<evidence type="ECO:0000313" key="2">
    <source>
        <dbReference type="Proteomes" id="UP000837857"/>
    </source>
</evidence>
<sequence>MTDRDDGPRIVRLSHAVISVGYGENRYSSWPIRASEACRFPRSVIDPRPLLDEGNAPAREQTSRLRLLLDLASPRPRRTMPAPCDSCKGTCGGGTAACGAGCTCGPSCTCGDGKPSGGKPCCQGGKKNE</sequence>
<evidence type="ECO:0008006" key="3">
    <source>
        <dbReference type="Google" id="ProtNLM"/>
    </source>
</evidence>